<dbReference type="STRING" id="2903.R1G6U3"/>
<evidence type="ECO:0000256" key="3">
    <source>
        <dbReference type="SAM" id="MobiDB-lite"/>
    </source>
</evidence>
<dbReference type="Gene3D" id="1.10.1200.10">
    <property type="entry name" value="ACP-like"/>
    <property type="match status" value="2"/>
</dbReference>
<proteinExistence type="predicted"/>
<dbReference type="KEGG" id="ehx:EMIHUDRAFT_447381"/>
<feature type="domain" description="Carrier" evidence="4">
    <location>
        <begin position="170"/>
        <end position="208"/>
    </location>
</feature>
<protein>
    <recommendedName>
        <fullName evidence="8">Carrier domain-containing protein</fullName>
    </recommendedName>
</protein>
<dbReference type="AlphaFoldDB" id="A0A0D3L0H9"/>
<reference evidence="7" key="1">
    <citation type="journal article" date="2013" name="Nature">
        <title>Pan genome of the phytoplankton Emiliania underpins its global distribution.</title>
        <authorList>
            <person name="Read B.A."/>
            <person name="Kegel J."/>
            <person name="Klute M.J."/>
            <person name="Kuo A."/>
            <person name="Lefebvre S.C."/>
            <person name="Maumus F."/>
            <person name="Mayer C."/>
            <person name="Miller J."/>
            <person name="Monier A."/>
            <person name="Salamov A."/>
            <person name="Young J."/>
            <person name="Aguilar M."/>
            <person name="Claverie J.M."/>
            <person name="Frickenhaus S."/>
            <person name="Gonzalez K."/>
            <person name="Herman E.K."/>
            <person name="Lin Y.C."/>
            <person name="Napier J."/>
            <person name="Ogata H."/>
            <person name="Sarno A.F."/>
            <person name="Shmutz J."/>
            <person name="Schroeder D."/>
            <person name="de Vargas C."/>
            <person name="Verret F."/>
            <person name="von Dassow P."/>
            <person name="Valentin K."/>
            <person name="Van de Peer Y."/>
            <person name="Wheeler G."/>
            <person name="Dacks J.B."/>
            <person name="Delwiche C.F."/>
            <person name="Dyhrman S.T."/>
            <person name="Glockner G."/>
            <person name="John U."/>
            <person name="Richards T."/>
            <person name="Worden A.Z."/>
            <person name="Zhang X."/>
            <person name="Grigoriev I.V."/>
            <person name="Allen A.E."/>
            <person name="Bidle K."/>
            <person name="Borodovsky M."/>
            <person name="Bowler C."/>
            <person name="Brownlee C."/>
            <person name="Cock J.M."/>
            <person name="Elias M."/>
            <person name="Gladyshev V.N."/>
            <person name="Groth M."/>
            <person name="Guda C."/>
            <person name="Hadaegh A."/>
            <person name="Iglesias-Rodriguez M.D."/>
            <person name="Jenkins J."/>
            <person name="Jones B.M."/>
            <person name="Lawson T."/>
            <person name="Leese F."/>
            <person name="Lindquist E."/>
            <person name="Lobanov A."/>
            <person name="Lomsadze A."/>
            <person name="Malik S.B."/>
            <person name="Marsh M.E."/>
            <person name="Mackinder L."/>
            <person name="Mock T."/>
            <person name="Mueller-Roeber B."/>
            <person name="Pagarete A."/>
            <person name="Parker M."/>
            <person name="Probert I."/>
            <person name="Quesneville H."/>
            <person name="Raines C."/>
            <person name="Rensing S.A."/>
            <person name="Riano-Pachon D.M."/>
            <person name="Richier S."/>
            <person name="Rokitta S."/>
            <person name="Shiraiwa Y."/>
            <person name="Soanes D.M."/>
            <person name="van der Giezen M."/>
            <person name="Wahlund T.M."/>
            <person name="Williams B."/>
            <person name="Wilson W."/>
            <person name="Wolfe G."/>
            <person name="Wurch L.L."/>
        </authorList>
    </citation>
    <scope>NUCLEOTIDE SEQUENCE</scope>
</reference>
<dbReference type="GeneID" id="17286784"/>
<dbReference type="Gene3D" id="3.40.50.720">
    <property type="entry name" value="NAD(P)-binding Rossmann-like Domain"/>
    <property type="match status" value="1"/>
</dbReference>
<dbReference type="EnsemblProtists" id="EOD41514">
    <property type="protein sequence ID" value="EOD41514"/>
    <property type="gene ID" value="EMIHUDRAFT_447381"/>
</dbReference>
<dbReference type="Pfam" id="PF07993">
    <property type="entry name" value="NAD_binding_4"/>
    <property type="match status" value="1"/>
</dbReference>
<keyword evidence="7" id="KW-1185">Reference proteome</keyword>
<dbReference type="Proteomes" id="UP000013827">
    <property type="component" value="Unassembled WGS sequence"/>
</dbReference>
<dbReference type="SUPFAM" id="SSF51735">
    <property type="entry name" value="NAD(P)-binding Rossmann-fold domains"/>
    <property type="match status" value="1"/>
</dbReference>
<keyword evidence="2" id="KW-0597">Phosphoprotein</keyword>
<dbReference type="InterPro" id="IPR009081">
    <property type="entry name" value="PP-bd_ACP"/>
</dbReference>
<dbReference type="InterPro" id="IPR013120">
    <property type="entry name" value="FAR_NAD-bd"/>
</dbReference>
<evidence type="ECO:0000256" key="2">
    <source>
        <dbReference type="ARBA" id="ARBA00022553"/>
    </source>
</evidence>
<evidence type="ECO:0000313" key="7">
    <source>
        <dbReference type="Proteomes" id="UP000013827"/>
    </source>
</evidence>
<evidence type="ECO:0008006" key="8">
    <source>
        <dbReference type="Google" id="ProtNLM"/>
    </source>
</evidence>
<evidence type="ECO:0000256" key="1">
    <source>
        <dbReference type="ARBA" id="ARBA00022450"/>
    </source>
</evidence>
<evidence type="ECO:0000313" key="6">
    <source>
        <dbReference type="EnsemblProtists" id="EOD41514"/>
    </source>
</evidence>
<dbReference type="SUPFAM" id="SSF47336">
    <property type="entry name" value="ACP-like"/>
    <property type="match status" value="2"/>
</dbReference>
<dbReference type="PANTHER" id="PTHR44845:SF6">
    <property type="entry name" value="BETA-ALANINE-ACTIVATING ENZYME"/>
    <property type="match status" value="1"/>
</dbReference>
<dbReference type="RefSeq" id="XP_005793943.1">
    <property type="nucleotide sequence ID" value="XM_005793886.1"/>
</dbReference>
<accession>A0A0D3L0H9</accession>
<dbReference type="eggNOG" id="KOG1178">
    <property type="taxonomic scope" value="Eukaryota"/>
</dbReference>
<feature type="compositionally biased region" description="Basic and acidic residues" evidence="3">
    <location>
        <begin position="9"/>
        <end position="22"/>
    </location>
</feature>
<dbReference type="PANTHER" id="PTHR44845">
    <property type="entry name" value="CARRIER DOMAIN-CONTAINING PROTEIN"/>
    <property type="match status" value="1"/>
</dbReference>
<sequence>MPPQAGDQKTPEEPHRRRPKDVQVKTAWVAAIGDNDQEMRLELRLPAYMVPVAIYRVPSARAVPATGTTTGLSPHWDKEGGFGSLSEHQTAAVADAWREVLQMPLPDLSPGTSFFDLGGSLQAVQLAKLLNELDGRAKEEAPVTIARLLAEPSLAGMARVTFAASAAEAAVADCWREVLGMPLPNLVSTTSFFDLGGSLQAVQLAKLLSGLEGRPTKEPFLWLLIPTEPSGRTAQQALSEYEVMNGVVSERATGHVGAYILHALAHSAAVGAVVCLVRAKDPDSGLGRLRDAWAKRKLLRAERADGALFDAKVSCVCGEVSKPLLGLSEAAFHGLGRRTDFIIHVAAEVNMVKPPQALAASNVGGTATVLHLAALAGAPVAFTSTMLPLGDTAPSGYRQT</sequence>
<reference evidence="6" key="2">
    <citation type="submission" date="2024-10" db="UniProtKB">
        <authorList>
            <consortium name="EnsemblProtists"/>
        </authorList>
    </citation>
    <scope>IDENTIFICATION</scope>
</reference>
<feature type="domain" description="Thioester reductase (TE)" evidence="5">
    <location>
        <begin position="252"/>
        <end position="385"/>
    </location>
</feature>
<name>A0A0D3L0H9_EMIH1</name>
<dbReference type="PaxDb" id="2903-EOD41514"/>
<evidence type="ECO:0000259" key="5">
    <source>
        <dbReference type="Pfam" id="PF07993"/>
    </source>
</evidence>
<feature type="region of interest" description="Disordered" evidence="3">
    <location>
        <begin position="1"/>
        <end position="22"/>
    </location>
</feature>
<dbReference type="InterPro" id="IPR036291">
    <property type="entry name" value="NAD(P)-bd_dom_sf"/>
</dbReference>
<dbReference type="Pfam" id="PF00550">
    <property type="entry name" value="PP-binding"/>
    <property type="match status" value="2"/>
</dbReference>
<organism evidence="6 7">
    <name type="scientific">Emiliania huxleyi (strain CCMP1516)</name>
    <dbReference type="NCBI Taxonomy" id="280463"/>
    <lineage>
        <taxon>Eukaryota</taxon>
        <taxon>Haptista</taxon>
        <taxon>Haptophyta</taxon>
        <taxon>Prymnesiophyceae</taxon>
        <taxon>Isochrysidales</taxon>
        <taxon>Noelaerhabdaceae</taxon>
        <taxon>Emiliania</taxon>
    </lineage>
</organism>
<feature type="domain" description="Carrier" evidence="4">
    <location>
        <begin position="92"/>
        <end position="132"/>
    </location>
</feature>
<dbReference type="InterPro" id="IPR036736">
    <property type="entry name" value="ACP-like_sf"/>
</dbReference>
<keyword evidence="1" id="KW-0596">Phosphopantetheine</keyword>
<dbReference type="HOGENOM" id="CLU_690011_0_0_1"/>
<evidence type="ECO:0000259" key="4">
    <source>
        <dbReference type="Pfam" id="PF00550"/>
    </source>
</evidence>